<dbReference type="GO" id="GO:0000271">
    <property type="term" value="P:polysaccharide biosynthetic process"/>
    <property type="evidence" value="ECO:0007669"/>
    <property type="project" value="InterPro"/>
</dbReference>
<evidence type="ECO:0000256" key="2">
    <source>
        <dbReference type="ARBA" id="ARBA00012387"/>
    </source>
</evidence>
<accession>A0A3G4ZP15</accession>
<evidence type="ECO:0000259" key="9">
    <source>
        <dbReference type="Pfam" id="PF01050"/>
    </source>
</evidence>
<dbReference type="Gene3D" id="3.90.550.10">
    <property type="entry name" value="Spore Coat Polysaccharide Biosynthesis Protein SpsA, Chain A"/>
    <property type="match status" value="1"/>
</dbReference>
<dbReference type="InterPro" id="IPR005835">
    <property type="entry name" value="NTP_transferase_dom"/>
</dbReference>
<evidence type="ECO:0000256" key="5">
    <source>
        <dbReference type="ARBA" id="ARBA00022741"/>
    </source>
</evidence>
<dbReference type="SUPFAM" id="SSF51182">
    <property type="entry name" value="RmlC-like cupins"/>
    <property type="match status" value="1"/>
</dbReference>
<dbReference type="EC" id="2.7.7.13" evidence="2"/>
<dbReference type="Gene3D" id="2.60.120.10">
    <property type="entry name" value="Jelly Rolls"/>
    <property type="match status" value="1"/>
</dbReference>
<reference evidence="10" key="1">
    <citation type="submission" date="2018-10" db="EMBL/GenBank/DDBJ databases">
        <title>Hidden diversity of soil giant viruses.</title>
        <authorList>
            <person name="Schulz F."/>
            <person name="Alteio L."/>
            <person name="Goudeau D."/>
            <person name="Ryan E.M."/>
            <person name="Malmstrom R.R."/>
            <person name="Blanchard J."/>
            <person name="Woyke T."/>
        </authorList>
    </citation>
    <scope>NUCLEOTIDE SEQUENCE</scope>
    <source>
        <strain evidence="10">TEV1</strain>
    </source>
</reference>
<evidence type="ECO:0000256" key="1">
    <source>
        <dbReference type="ARBA" id="ARBA00006115"/>
    </source>
</evidence>
<dbReference type="Pfam" id="PF01050">
    <property type="entry name" value="MannoseP_isomer"/>
    <property type="match status" value="1"/>
</dbReference>
<feature type="domain" description="Nucleotidyl transferase" evidence="8">
    <location>
        <begin position="10"/>
        <end position="289"/>
    </location>
</feature>
<dbReference type="GO" id="GO:0009298">
    <property type="term" value="P:GDP-mannose biosynthetic process"/>
    <property type="evidence" value="ECO:0007669"/>
    <property type="project" value="TreeGrafter"/>
</dbReference>
<dbReference type="SUPFAM" id="SSF53448">
    <property type="entry name" value="Nucleotide-diphospho-sugar transferases"/>
    <property type="match status" value="1"/>
</dbReference>
<dbReference type="GO" id="GO:0004475">
    <property type="term" value="F:mannose-1-phosphate guanylyltransferase (GTP) activity"/>
    <property type="evidence" value="ECO:0007669"/>
    <property type="project" value="UniProtKB-EC"/>
</dbReference>
<dbReference type="InterPro" id="IPR001538">
    <property type="entry name" value="Man6P_isomerase-2_C"/>
</dbReference>
<gene>
    <name evidence="10" type="ORF">Terrestrivirus10_9</name>
</gene>
<dbReference type="InterPro" id="IPR051161">
    <property type="entry name" value="Mannose-6P_isomerase_type2"/>
</dbReference>
<keyword evidence="5" id="KW-0547">Nucleotide-binding</keyword>
<organism evidence="10">
    <name type="scientific">Terrestrivirus sp</name>
    <dbReference type="NCBI Taxonomy" id="2487775"/>
    <lineage>
        <taxon>Viruses</taxon>
        <taxon>Varidnaviria</taxon>
        <taxon>Bamfordvirae</taxon>
        <taxon>Nucleocytoviricota</taxon>
        <taxon>Megaviricetes</taxon>
        <taxon>Imitervirales</taxon>
        <taxon>Mimiviridae</taxon>
        <taxon>Klosneuvirinae</taxon>
    </lineage>
</organism>
<dbReference type="InterPro" id="IPR011051">
    <property type="entry name" value="RmlC_Cupin_sf"/>
</dbReference>
<comment type="catalytic activity">
    <reaction evidence="7">
        <text>alpha-D-mannose 1-phosphate + GTP + H(+) = GDP-alpha-D-mannose + diphosphate</text>
        <dbReference type="Rhea" id="RHEA:15229"/>
        <dbReference type="ChEBI" id="CHEBI:15378"/>
        <dbReference type="ChEBI" id="CHEBI:33019"/>
        <dbReference type="ChEBI" id="CHEBI:37565"/>
        <dbReference type="ChEBI" id="CHEBI:57527"/>
        <dbReference type="ChEBI" id="CHEBI:58409"/>
        <dbReference type="EC" id="2.7.7.13"/>
    </reaction>
</comment>
<evidence type="ECO:0000256" key="6">
    <source>
        <dbReference type="ARBA" id="ARBA00023134"/>
    </source>
</evidence>
<dbReference type="InterPro" id="IPR049577">
    <property type="entry name" value="GMPP_N"/>
</dbReference>
<evidence type="ECO:0000259" key="8">
    <source>
        <dbReference type="Pfam" id="PF00483"/>
    </source>
</evidence>
<name>A0A3G4ZP15_9VIRU</name>
<dbReference type="NCBIfam" id="TIGR01479">
    <property type="entry name" value="GMP_PMI"/>
    <property type="match status" value="1"/>
</dbReference>
<comment type="similarity">
    <text evidence="1">Belongs to the mannose-6-phosphate isomerase type 2 family.</text>
</comment>
<evidence type="ECO:0000256" key="7">
    <source>
        <dbReference type="ARBA" id="ARBA00047343"/>
    </source>
</evidence>
<evidence type="ECO:0000313" key="10">
    <source>
        <dbReference type="EMBL" id="AYV76625.1"/>
    </source>
</evidence>
<dbReference type="InterPro" id="IPR029044">
    <property type="entry name" value="Nucleotide-diphossugar_trans"/>
</dbReference>
<dbReference type="GO" id="GO:0016853">
    <property type="term" value="F:isomerase activity"/>
    <property type="evidence" value="ECO:0007669"/>
    <property type="project" value="UniProtKB-KW"/>
</dbReference>
<dbReference type="Pfam" id="PF00483">
    <property type="entry name" value="NTP_transferase"/>
    <property type="match status" value="1"/>
</dbReference>
<keyword evidence="4 10" id="KW-0548">Nucleotidyltransferase</keyword>
<evidence type="ECO:0000256" key="4">
    <source>
        <dbReference type="ARBA" id="ARBA00022695"/>
    </source>
</evidence>
<dbReference type="PANTHER" id="PTHR46390:SF1">
    <property type="entry name" value="MANNOSE-1-PHOSPHATE GUANYLYLTRANSFERASE"/>
    <property type="match status" value="1"/>
</dbReference>
<dbReference type="PANTHER" id="PTHR46390">
    <property type="entry name" value="MANNOSE-1-PHOSPHATE GUANYLYLTRANSFERASE"/>
    <property type="match status" value="1"/>
</dbReference>
<dbReference type="GO" id="GO:0005525">
    <property type="term" value="F:GTP binding"/>
    <property type="evidence" value="ECO:0007669"/>
    <property type="project" value="UniProtKB-KW"/>
</dbReference>
<sequence>MTNSINNYIPIVLCGGSGTRLYPVSRENFPKQFVKLTNEWSLLQNTLLRFQHCTNITLISNKQHKNILDHQVKELVLDGYLKNTKITIIFEPIAKNTAPPIIFTINNNKDKNLLFLPCDHIYDNNLLMKSIDEALESLSNNNSITIFGIKPTYPETGFGYILYNEESKCVEKFVEKPNTEIATEYVKSGNYYWNSGMFVINTANVLPLLKEHLPKTYRIIEKINIFIDSQDQDNVSYIDLDDSYAECDNISIDFGLLEKMESGTLNMVKYNGLWKDVGSFASLIDVYSNRTENKNEIRVLSKNSENNYVMSDKLVLLNKINNLAIVDTNDVLLITPMDSSQEVKDLYNLVKMNNLPEIFSNKIDYRPWGYYEILKEDTKMGYKTKKLVVNPNKKLSLQSHTHRKEYWVVLKGNGQAVVGDKLIDIHEGMNITIEKGEKHRLINNSVDILIVLETQTGSYLGEDDIIRYEDDFNRK</sequence>
<dbReference type="CDD" id="cd02509">
    <property type="entry name" value="GDP-M1P_Guanylyltransferase"/>
    <property type="match status" value="1"/>
</dbReference>
<evidence type="ECO:0000256" key="3">
    <source>
        <dbReference type="ARBA" id="ARBA00022679"/>
    </source>
</evidence>
<dbReference type="InterPro" id="IPR014710">
    <property type="entry name" value="RmlC-like_jellyroll"/>
</dbReference>
<protein>
    <recommendedName>
        <fullName evidence="2">mannose-1-phosphate guanylyltransferase</fullName>
        <ecNumber evidence="2">2.7.7.13</ecNumber>
    </recommendedName>
</protein>
<dbReference type="InterPro" id="IPR006375">
    <property type="entry name" value="Man1P_GuaTrfase/Man6P_Isoase"/>
</dbReference>
<proteinExistence type="inferred from homology"/>
<keyword evidence="6" id="KW-0342">GTP-binding</keyword>
<keyword evidence="10" id="KW-0413">Isomerase</keyword>
<keyword evidence="3 10" id="KW-0808">Transferase</keyword>
<dbReference type="EMBL" id="MK071988">
    <property type="protein sequence ID" value="AYV76625.1"/>
    <property type="molecule type" value="Genomic_DNA"/>
</dbReference>
<dbReference type="CDD" id="cd02213">
    <property type="entry name" value="cupin_PMI_typeII_C"/>
    <property type="match status" value="1"/>
</dbReference>
<feature type="domain" description="Mannose-6-phosphate isomerase type II C-terminal" evidence="9">
    <location>
        <begin position="364"/>
        <end position="470"/>
    </location>
</feature>